<evidence type="ECO:0000256" key="4">
    <source>
        <dbReference type="ARBA" id="ARBA00022553"/>
    </source>
</evidence>
<feature type="domain" description="PAC" evidence="13">
    <location>
        <begin position="506"/>
        <end position="557"/>
    </location>
</feature>
<dbReference type="RefSeq" id="WP_188493552.1">
    <property type="nucleotide sequence ID" value="NZ_BMGA01000002.1"/>
</dbReference>
<keyword evidence="8 10" id="KW-1133">Transmembrane helix</keyword>
<dbReference type="InterPro" id="IPR000700">
    <property type="entry name" value="PAS-assoc_C"/>
</dbReference>
<dbReference type="SMART" id="SM01079">
    <property type="entry name" value="CHASE"/>
    <property type="match status" value="1"/>
</dbReference>
<dbReference type="SMART" id="SM00387">
    <property type="entry name" value="HATPase_c"/>
    <property type="match status" value="1"/>
</dbReference>
<dbReference type="InterPro" id="IPR013655">
    <property type="entry name" value="PAS_fold_3"/>
</dbReference>
<dbReference type="CDD" id="cd00130">
    <property type="entry name" value="PAS"/>
    <property type="match status" value="2"/>
</dbReference>
<evidence type="ECO:0000259" key="14">
    <source>
        <dbReference type="PROSITE" id="PS50839"/>
    </source>
</evidence>
<dbReference type="PANTHER" id="PTHR43304">
    <property type="entry name" value="PHYTOCHROME-LIKE PROTEIN CPH1"/>
    <property type="match status" value="1"/>
</dbReference>
<evidence type="ECO:0000256" key="7">
    <source>
        <dbReference type="ARBA" id="ARBA00022777"/>
    </source>
</evidence>
<dbReference type="NCBIfam" id="TIGR00229">
    <property type="entry name" value="sensory_box"/>
    <property type="match status" value="2"/>
</dbReference>
<keyword evidence="4" id="KW-0597">Phosphoprotein</keyword>
<dbReference type="PANTHER" id="PTHR43304:SF1">
    <property type="entry name" value="PAC DOMAIN-CONTAINING PROTEIN"/>
    <property type="match status" value="1"/>
</dbReference>
<evidence type="ECO:0000259" key="13">
    <source>
        <dbReference type="PROSITE" id="PS50113"/>
    </source>
</evidence>
<dbReference type="InterPro" id="IPR004358">
    <property type="entry name" value="Sig_transdc_His_kin-like_C"/>
</dbReference>
<feature type="transmembrane region" description="Helical" evidence="10">
    <location>
        <begin position="256"/>
        <end position="277"/>
    </location>
</feature>
<evidence type="ECO:0000313" key="15">
    <source>
        <dbReference type="EMBL" id="GGA74209.1"/>
    </source>
</evidence>
<dbReference type="Pfam" id="PF02518">
    <property type="entry name" value="HATPase_c"/>
    <property type="match status" value="1"/>
</dbReference>
<keyword evidence="9 10" id="KW-0472">Membrane</keyword>
<protein>
    <recommendedName>
        <fullName evidence="3">histidine kinase</fullName>
        <ecNumber evidence="3">2.7.13.3</ecNumber>
    </recommendedName>
</protein>
<dbReference type="CDD" id="cd00075">
    <property type="entry name" value="HATPase"/>
    <property type="match status" value="1"/>
</dbReference>
<dbReference type="InterPro" id="IPR042240">
    <property type="entry name" value="CHASE_sf"/>
</dbReference>
<keyword evidence="6 10" id="KW-0812">Transmembrane</keyword>
<comment type="caution">
    <text evidence="15">The sequence shown here is derived from an EMBL/GenBank/DDBJ whole genome shotgun (WGS) entry which is preliminary data.</text>
</comment>
<proteinExistence type="predicted"/>
<dbReference type="Gene3D" id="3.30.565.10">
    <property type="entry name" value="Histidine kinase-like ATPase, C-terminal domain"/>
    <property type="match status" value="1"/>
</dbReference>
<accession>A0ABQ1HEW3</accession>
<feature type="domain" description="PAS" evidence="12">
    <location>
        <begin position="430"/>
        <end position="490"/>
    </location>
</feature>
<evidence type="ECO:0000256" key="5">
    <source>
        <dbReference type="ARBA" id="ARBA00022679"/>
    </source>
</evidence>
<dbReference type="Pfam" id="PF13426">
    <property type="entry name" value="PAS_9"/>
    <property type="match status" value="1"/>
</dbReference>
<dbReference type="PROSITE" id="PS50109">
    <property type="entry name" value="HIS_KIN"/>
    <property type="match status" value="1"/>
</dbReference>
<feature type="domain" description="PAS" evidence="12">
    <location>
        <begin position="302"/>
        <end position="373"/>
    </location>
</feature>
<evidence type="ECO:0000259" key="11">
    <source>
        <dbReference type="PROSITE" id="PS50109"/>
    </source>
</evidence>
<dbReference type="SUPFAM" id="SSF55785">
    <property type="entry name" value="PYP-like sensor domain (PAS domain)"/>
    <property type="match status" value="2"/>
</dbReference>
<dbReference type="Pfam" id="PF03924">
    <property type="entry name" value="CHASE"/>
    <property type="match status" value="1"/>
</dbReference>
<feature type="domain" description="CHASE" evidence="14">
    <location>
        <begin position="111"/>
        <end position="200"/>
    </location>
</feature>
<dbReference type="InterPro" id="IPR000014">
    <property type="entry name" value="PAS"/>
</dbReference>
<reference evidence="16" key="1">
    <citation type="journal article" date="2019" name="Int. J. Syst. Evol. Microbiol.">
        <title>The Global Catalogue of Microorganisms (GCM) 10K type strain sequencing project: providing services to taxonomists for standard genome sequencing and annotation.</title>
        <authorList>
            <consortium name="The Broad Institute Genomics Platform"/>
            <consortium name="The Broad Institute Genome Sequencing Center for Infectious Disease"/>
            <person name="Wu L."/>
            <person name="Ma J."/>
        </authorList>
    </citation>
    <scope>NUCLEOTIDE SEQUENCE [LARGE SCALE GENOMIC DNA]</scope>
    <source>
        <strain evidence="16">CGMCC 1.12811</strain>
    </source>
</reference>
<dbReference type="EMBL" id="BMGA01000002">
    <property type="protein sequence ID" value="GGA74209.1"/>
    <property type="molecule type" value="Genomic_DNA"/>
</dbReference>
<dbReference type="Proteomes" id="UP000658793">
    <property type="component" value="Unassembled WGS sequence"/>
</dbReference>
<dbReference type="Gene3D" id="3.30.450.350">
    <property type="entry name" value="CHASE domain"/>
    <property type="match status" value="1"/>
</dbReference>
<name>A0ABQ1HEW3_9FLAO</name>
<evidence type="ECO:0000259" key="12">
    <source>
        <dbReference type="PROSITE" id="PS50112"/>
    </source>
</evidence>
<dbReference type="PRINTS" id="PR00344">
    <property type="entry name" value="BCTRLSENSOR"/>
</dbReference>
<keyword evidence="7" id="KW-0418">Kinase</keyword>
<evidence type="ECO:0000256" key="3">
    <source>
        <dbReference type="ARBA" id="ARBA00012438"/>
    </source>
</evidence>
<dbReference type="SUPFAM" id="SSF55874">
    <property type="entry name" value="ATPase domain of HSP90 chaperone/DNA topoisomerase II/histidine kinase"/>
    <property type="match status" value="1"/>
</dbReference>
<evidence type="ECO:0000256" key="9">
    <source>
        <dbReference type="ARBA" id="ARBA00023136"/>
    </source>
</evidence>
<evidence type="ECO:0000256" key="2">
    <source>
        <dbReference type="ARBA" id="ARBA00004370"/>
    </source>
</evidence>
<dbReference type="PROSITE" id="PS50113">
    <property type="entry name" value="PAC"/>
    <property type="match status" value="2"/>
</dbReference>
<comment type="subcellular location">
    <subcellularLocation>
        <location evidence="2">Membrane</location>
    </subcellularLocation>
</comment>
<dbReference type="InterPro" id="IPR052162">
    <property type="entry name" value="Sensor_kinase/Photoreceptor"/>
</dbReference>
<evidence type="ECO:0000256" key="6">
    <source>
        <dbReference type="ARBA" id="ARBA00022692"/>
    </source>
</evidence>
<feature type="domain" description="PAC" evidence="13">
    <location>
        <begin position="377"/>
        <end position="429"/>
    </location>
</feature>
<dbReference type="SMART" id="SM00091">
    <property type="entry name" value="PAS"/>
    <property type="match status" value="2"/>
</dbReference>
<evidence type="ECO:0000256" key="8">
    <source>
        <dbReference type="ARBA" id="ARBA00022989"/>
    </source>
</evidence>
<dbReference type="Pfam" id="PF08447">
    <property type="entry name" value="PAS_3"/>
    <property type="match status" value="1"/>
</dbReference>
<gene>
    <name evidence="15" type="ORF">GCM10008015_13640</name>
</gene>
<keyword evidence="5" id="KW-0808">Transferase</keyword>
<dbReference type="InterPro" id="IPR036890">
    <property type="entry name" value="HATPase_C_sf"/>
</dbReference>
<dbReference type="Gene3D" id="3.30.450.20">
    <property type="entry name" value="PAS domain"/>
    <property type="match status" value="2"/>
</dbReference>
<feature type="domain" description="Histidine kinase" evidence="11">
    <location>
        <begin position="575"/>
        <end position="785"/>
    </location>
</feature>
<comment type="catalytic activity">
    <reaction evidence="1">
        <text>ATP + protein L-histidine = ADP + protein N-phospho-L-histidine.</text>
        <dbReference type="EC" id="2.7.13.3"/>
    </reaction>
</comment>
<feature type="transmembrane region" description="Helical" evidence="10">
    <location>
        <begin position="20"/>
        <end position="38"/>
    </location>
</feature>
<organism evidence="15 16">
    <name type="scientific">Flavobacterium palustre</name>
    <dbReference type="NCBI Taxonomy" id="1476463"/>
    <lineage>
        <taxon>Bacteria</taxon>
        <taxon>Pseudomonadati</taxon>
        <taxon>Bacteroidota</taxon>
        <taxon>Flavobacteriia</taxon>
        <taxon>Flavobacteriales</taxon>
        <taxon>Flavobacteriaceae</taxon>
        <taxon>Flavobacterium</taxon>
    </lineage>
</organism>
<dbReference type="SMART" id="SM00086">
    <property type="entry name" value="PAC"/>
    <property type="match status" value="2"/>
</dbReference>
<dbReference type="InterPro" id="IPR006189">
    <property type="entry name" value="CHASE_dom"/>
</dbReference>
<evidence type="ECO:0000256" key="1">
    <source>
        <dbReference type="ARBA" id="ARBA00000085"/>
    </source>
</evidence>
<dbReference type="InterPro" id="IPR003594">
    <property type="entry name" value="HATPase_dom"/>
</dbReference>
<dbReference type="InterPro" id="IPR001610">
    <property type="entry name" value="PAC"/>
</dbReference>
<sequence length="785" mass="89524">MEVINHFSKNKYQSLLKPKSVGFTVFFILCSIFYYIILQQYQIAQKAKNDEMYKTLETIRQNIDQSLKNNYTTALSLALTINDKGVPENFDEIGKQLLASNNNIDAVQLVPNGIISHIYPLKGNEAAIGLNILTSKKHQYEASQSIKNSKMYFAGPLALKQGGLGIVGRMPVYKNNKFWGFSAVVIRLNTLLRNSGINNIDSSKYYFQLSKINPITQKELFFLPIDKNLSKNSSVTTVIPDGDWKLYLTDKKPHEFYLFLFSLGFFGILLAALIAFVTTNFLKKPAELEDLLEKQTAKLLKNEIKFKSVFDQAAVGITYVDTVTGQLLEANKKYCDLLGYTEQEIKQKTIQSIIHPDDLNESFSNLEKLRKGIIREYTTERKHITKSNEPIWIKLTISPLWENNESPTNHIAIVENITKRKLAEEAIVNSQKRIESLINTVDGIVWECDAKTLEFTFVSKKVENILGYTAQEWMSSPTFWTDHIYEKDKNFALEFCAEQTTKKLNHDFEYRMIAKDGSIVWLRDIVNVIIEDDEVKTLRGIMIDVTKNKEIEKDLNNSFNLVSEQNKRLLNFSYIVSHNLRSHTSNITSIVDLITNSDSEEEKEEMVQLLKSVSDSLNETMLNLNEVVNIQTNVALTTENLNLKQYIDNALSILSDQIALKGIQVISSVESDIEVNYNPAYLESILYNLISNAIRYSHQERHPTIHIDTYKEAKKTVLKISDNGIGIDLKRNGHKIFGMYKKFSTHKDSKGIGLFITKNQIDAMGGNITVESEPNLGTTFKVYIS</sequence>
<dbReference type="PROSITE" id="PS50839">
    <property type="entry name" value="CHASE"/>
    <property type="match status" value="1"/>
</dbReference>
<evidence type="ECO:0000313" key="16">
    <source>
        <dbReference type="Proteomes" id="UP000658793"/>
    </source>
</evidence>
<dbReference type="PROSITE" id="PS50112">
    <property type="entry name" value="PAS"/>
    <property type="match status" value="2"/>
</dbReference>
<keyword evidence="16" id="KW-1185">Reference proteome</keyword>
<dbReference type="EC" id="2.7.13.3" evidence="3"/>
<dbReference type="InterPro" id="IPR035965">
    <property type="entry name" value="PAS-like_dom_sf"/>
</dbReference>
<evidence type="ECO:0000256" key="10">
    <source>
        <dbReference type="SAM" id="Phobius"/>
    </source>
</evidence>
<dbReference type="InterPro" id="IPR005467">
    <property type="entry name" value="His_kinase_dom"/>
</dbReference>